<reference evidence="1" key="1">
    <citation type="journal article" date="2015" name="Nature">
        <title>Complex archaea that bridge the gap between prokaryotes and eukaryotes.</title>
        <authorList>
            <person name="Spang A."/>
            <person name="Saw J.H."/>
            <person name="Jorgensen S.L."/>
            <person name="Zaremba-Niedzwiedzka K."/>
            <person name="Martijn J."/>
            <person name="Lind A.E."/>
            <person name="van Eijk R."/>
            <person name="Schleper C."/>
            <person name="Guy L."/>
            <person name="Ettema T.J."/>
        </authorList>
    </citation>
    <scope>NUCLEOTIDE SEQUENCE</scope>
</reference>
<feature type="non-terminal residue" evidence="1">
    <location>
        <position position="344"/>
    </location>
</feature>
<evidence type="ECO:0000313" key="1">
    <source>
        <dbReference type="EMBL" id="KKK51727.1"/>
    </source>
</evidence>
<accession>A0A0F8W4T2</accession>
<comment type="caution">
    <text evidence="1">The sequence shown here is derived from an EMBL/GenBank/DDBJ whole genome shotgun (WGS) entry which is preliminary data.</text>
</comment>
<proteinExistence type="predicted"/>
<name>A0A0F8W4T2_9ZZZZ</name>
<gene>
    <name evidence="1" type="ORF">LCGC14_3112060</name>
</gene>
<feature type="non-terminal residue" evidence="1">
    <location>
        <position position="1"/>
    </location>
</feature>
<dbReference type="EMBL" id="LAZR01067364">
    <property type="protein sequence ID" value="KKK51727.1"/>
    <property type="molecule type" value="Genomic_DNA"/>
</dbReference>
<sequence>EDIVFNKGPFIERNDLANDDGVTMNVNVIGAGEAGILTRSAGTFQAGHIGALFELTHPRVNRQTNGTKTGTQTGIIGEVIEVLGDYTFSVTTSNYVGTVRLQRSTNDFASSTNVKIFTSGTQTFSATETTEDVQYRINVTVHTSGDISASLLVNTSTVEGSATSVGVIKTPLDIKGSFNFNTHGNWGATIVLERNEDDAGWEPFRTYVSVLTNGVGDRNVQFEGVEEEDNVRYRMNVTVYNGGTVEADLSATSSTQSGIVRINGVLTNTTAEIIVVSAVSQTTDTKRWAEGAWSSLRGYPSAVTFFEERVVYGFTDSDQQAIWLSKTGKFENFEAGINDDNSFA</sequence>
<protein>
    <submittedName>
        <fullName evidence="1">Uncharacterized protein</fullName>
    </submittedName>
</protein>
<organism evidence="1">
    <name type="scientific">marine sediment metagenome</name>
    <dbReference type="NCBI Taxonomy" id="412755"/>
    <lineage>
        <taxon>unclassified sequences</taxon>
        <taxon>metagenomes</taxon>
        <taxon>ecological metagenomes</taxon>
    </lineage>
</organism>
<dbReference type="AlphaFoldDB" id="A0A0F8W4T2"/>